<reference evidence="2" key="1">
    <citation type="submission" date="2023-03" db="EMBL/GenBank/DDBJ databases">
        <title>Actinoallomurus iriomotensis NBRC 103681.</title>
        <authorList>
            <person name="Ichikawa N."/>
            <person name="Sato H."/>
            <person name="Tonouchi N."/>
        </authorList>
    </citation>
    <scope>NUCLEOTIDE SEQUENCE</scope>
    <source>
        <strain evidence="2">NBRC 103681</strain>
    </source>
</reference>
<dbReference type="InterPro" id="IPR006059">
    <property type="entry name" value="SBP"/>
</dbReference>
<comment type="caution">
    <text evidence="2">The sequence shown here is derived from an EMBL/GenBank/DDBJ whole genome shotgun (WGS) entry which is preliminary data.</text>
</comment>
<accession>A0A9W6RFT7</accession>
<feature type="signal peptide" evidence="1">
    <location>
        <begin position="1"/>
        <end position="21"/>
    </location>
</feature>
<evidence type="ECO:0000313" key="3">
    <source>
        <dbReference type="Proteomes" id="UP001165135"/>
    </source>
</evidence>
<dbReference type="InterPro" id="IPR050490">
    <property type="entry name" value="Bact_solute-bd_prot1"/>
</dbReference>
<dbReference type="Proteomes" id="UP001165135">
    <property type="component" value="Unassembled WGS sequence"/>
</dbReference>
<keyword evidence="1" id="KW-0732">Signal</keyword>
<evidence type="ECO:0000256" key="1">
    <source>
        <dbReference type="SAM" id="SignalP"/>
    </source>
</evidence>
<feature type="chain" id="PRO_5040931706" evidence="1">
    <location>
        <begin position="22"/>
        <end position="419"/>
    </location>
</feature>
<name>A0A9W6RFT7_9ACTN</name>
<dbReference type="CDD" id="cd13585">
    <property type="entry name" value="PBP2_TMBP_like"/>
    <property type="match status" value="1"/>
</dbReference>
<dbReference type="RefSeq" id="WP_285619389.1">
    <property type="nucleotide sequence ID" value="NZ_BSTJ01000002.1"/>
</dbReference>
<dbReference type="EMBL" id="BSTJ01000002">
    <property type="protein sequence ID" value="GLY73830.1"/>
    <property type="molecule type" value="Genomic_DNA"/>
</dbReference>
<protein>
    <submittedName>
        <fullName evidence="2">Sugar ABC transporter substrate-binding protein</fullName>
    </submittedName>
</protein>
<dbReference type="SUPFAM" id="SSF53850">
    <property type="entry name" value="Periplasmic binding protein-like II"/>
    <property type="match status" value="1"/>
</dbReference>
<sequence length="419" mass="44731">MKITRLLSLGLAILLGLAACGGGGSGKDKGEVSLRMTIWTNNADHLKLFNGIADEYRRTHPNVASIRFDPLPVETYSTALTTQIAGGNPPDLAWILENTAPDFVASHALLPLDDKLKKYPGYQYGDLAAGPTRLWRQDGSLYAYPFSTSPFGVFVNTDLLKKAGQKPPAAGWTWDQAIASASAVHQRTGKAGLVVRDFDYKAWDNLATVWGGWGAEAWSEDGKTCGFTKPQMVQAMTFLHKAIFDQKAMPGPGTSPDFFAGDAAMTITQISRAALLKGAKFHWDLVPLPAGPNGAYNVIGQGGLGVLKNGKHADAAADFLAFFTDPANSAKLAQYFPPPRTSLLTADALAKSNPLLKPDQLQKVVLDGIANGRVKPNHTGEAEIAQTVRAALDPLWRPGADVPKVMASVCGSVQPLLAK</sequence>
<gene>
    <name evidence="2" type="ORF">Airi01_020970</name>
</gene>
<dbReference type="PANTHER" id="PTHR43649">
    <property type="entry name" value="ARABINOSE-BINDING PROTEIN-RELATED"/>
    <property type="match status" value="1"/>
</dbReference>
<proteinExistence type="predicted"/>
<dbReference type="AlphaFoldDB" id="A0A9W6RFT7"/>
<dbReference type="PANTHER" id="PTHR43649:SF12">
    <property type="entry name" value="DIACETYLCHITOBIOSE BINDING PROTEIN DASA"/>
    <property type="match status" value="1"/>
</dbReference>
<dbReference type="Gene3D" id="3.40.190.10">
    <property type="entry name" value="Periplasmic binding protein-like II"/>
    <property type="match status" value="1"/>
</dbReference>
<organism evidence="2 3">
    <name type="scientific">Actinoallomurus iriomotensis</name>
    <dbReference type="NCBI Taxonomy" id="478107"/>
    <lineage>
        <taxon>Bacteria</taxon>
        <taxon>Bacillati</taxon>
        <taxon>Actinomycetota</taxon>
        <taxon>Actinomycetes</taxon>
        <taxon>Streptosporangiales</taxon>
        <taxon>Thermomonosporaceae</taxon>
        <taxon>Actinoallomurus</taxon>
    </lineage>
</organism>
<dbReference type="Pfam" id="PF01547">
    <property type="entry name" value="SBP_bac_1"/>
    <property type="match status" value="1"/>
</dbReference>
<dbReference type="PROSITE" id="PS51257">
    <property type="entry name" value="PROKAR_LIPOPROTEIN"/>
    <property type="match status" value="1"/>
</dbReference>
<evidence type="ECO:0000313" key="2">
    <source>
        <dbReference type="EMBL" id="GLY73830.1"/>
    </source>
</evidence>